<dbReference type="InterPro" id="IPR028098">
    <property type="entry name" value="Glyco_trans_4-like_N"/>
</dbReference>
<dbReference type="NCBIfam" id="TIGR03088">
    <property type="entry name" value="stp2"/>
    <property type="match status" value="1"/>
</dbReference>
<comment type="caution">
    <text evidence="2">The sequence shown here is derived from an EMBL/GenBank/DDBJ whole genome shotgun (WGS) entry which is preliminary data.</text>
</comment>
<dbReference type="Pfam" id="PF13692">
    <property type="entry name" value="Glyco_trans_1_4"/>
    <property type="match status" value="1"/>
</dbReference>
<feature type="domain" description="Glycosyltransferase subfamily 4-like N-terminal" evidence="1">
    <location>
        <begin position="20"/>
        <end position="179"/>
    </location>
</feature>
<reference evidence="2" key="1">
    <citation type="journal article" date="2020" name="mSystems">
        <title>Genome- and Community-Level Interaction Insights into Carbon Utilization and Element Cycling Functions of Hydrothermarchaeota in Hydrothermal Sediment.</title>
        <authorList>
            <person name="Zhou Z."/>
            <person name="Liu Y."/>
            <person name="Xu W."/>
            <person name="Pan J."/>
            <person name="Luo Z.H."/>
            <person name="Li M."/>
        </authorList>
    </citation>
    <scope>NUCLEOTIDE SEQUENCE [LARGE SCALE GENOMIC DNA]</scope>
    <source>
        <strain evidence="2">HyVt-535</strain>
    </source>
</reference>
<dbReference type="EMBL" id="DROM01000409">
    <property type="protein sequence ID" value="HHH13932.1"/>
    <property type="molecule type" value="Genomic_DNA"/>
</dbReference>
<protein>
    <submittedName>
        <fullName evidence="2">TIGR03088 family PEP-CTERM/XrtA system glycosyltransferase</fullName>
    </submittedName>
</protein>
<name>A0A7C5IZH1_9GAMM</name>
<evidence type="ECO:0000259" key="1">
    <source>
        <dbReference type="Pfam" id="PF13439"/>
    </source>
</evidence>
<evidence type="ECO:0000313" key="2">
    <source>
        <dbReference type="EMBL" id="HHH13932.1"/>
    </source>
</evidence>
<dbReference type="AlphaFoldDB" id="A0A7C5IZH1"/>
<dbReference type="GO" id="GO:0016757">
    <property type="term" value="F:glycosyltransferase activity"/>
    <property type="evidence" value="ECO:0007669"/>
    <property type="project" value="UniProtKB-ARBA"/>
</dbReference>
<dbReference type="InterPro" id="IPR017522">
    <property type="entry name" value="Sugar_tfrase_PEP-CTERM_Stp2"/>
</dbReference>
<dbReference type="PANTHER" id="PTHR12526">
    <property type="entry name" value="GLYCOSYLTRANSFERASE"/>
    <property type="match status" value="1"/>
</dbReference>
<dbReference type="PANTHER" id="PTHR12526:SF636">
    <property type="entry name" value="BLL3647 PROTEIN"/>
    <property type="match status" value="1"/>
</dbReference>
<organism evidence="2">
    <name type="scientific">Thiolapillus brandeum</name>
    <dbReference type="NCBI Taxonomy" id="1076588"/>
    <lineage>
        <taxon>Bacteria</taxon>
        <taxon>Pseudomonadati</taxon>
        <taxon>Pseudomonadota</taxon>
        <taxon>Gammaproteobacteria</taxon>
        <taxon>Chromatiales</taxon>
        <taxon>Sedimenticolaceae</taxon>
        <taxon>Thiolapillus</taxon>
    </lineage>
</organism>
<sequence>MGRGGETPRVVHVIHSLGTGGLENGLVNLVNRTPPGRYRHAILCLTESGSFERRLSDPSVPVVALRQAPGHRFGDYLEVWRALRALEPAIVHTRNLSALEAQVPAFFLPGVKRVHGVHGRDVFDLEGKNRKYNLLRKAIRPFVGQYTTVSRDLRRWLIEVIGVPPERVVQIYNGVDQERFRPGPRRPQLAPPGFLGEGSLVVGTVGRLAAVKDQATLLRAFARLCEDDAGLAKRLRLVLVGDGPEREPLEALAAELGIGERTWFAGDRDEVAELLRLFDLFVLPSLGEGISNTILEAMATGLPVVATEVGGNPELVIPGENGLLVPSADADALAQALRVLLRDVQQRRTMGEASLARVRRDFHWDRTVARYLEVYDRLLQDGSQ</sequence>
<accession>A0A7C5IZH1</accession>
<dbReference type="SUPFAM" id="SSF53756">
    <property type="entry name" value="UDP-Glycosyltransferase/glycogen phosphorylase"/>
    <property type="match status" value="1"/>
</dbReference>
<dbReference type="Proteomes" id="UP000886100">
    <property type="component" value="Unassembled WGS sequence"/>
</dbReference>
<dbReference type="Pfam" id="PF13439">
    <property type="entry name" value="Glyco_transf_4"/>
    <property type="match status" value="1"/>
</dbReference>
<gene>
    <name evidence="2" type="ORF">ENJ98_06810</name>
</gene>
<dbReference type="Gene3D" id="3.40.50.2000">
    <property type="entry name" value="Glycogen Phosphorylase B"/>
    <property type="match status" value="2"/>
</dbReference>
<proteinExistence type="predicted"/>